<feature type="compositionally biased region" description="Basic and acidic residues" evidence="4">
    <location>
        <begin position="510"/>
        <end position="527"/>
    </location>
</feature>
<feature type="compositionally biased region" description="Polar residues" evidence="4">
    <location>
        <begin position="572"/>
        <end position="582"/>
    </location>
</feature>
<dbReference type="Pfam" id="PF13041">
    <property type="entry name" value="PPR_2"/>
    <property type="match status" value="5"/>
</dbReference>
<evidence type="ECO:0000256" key="1">
    <source>
        <dbReference type="ARBA" id="ARBA00007626"/>
    </source>
</evidence>
<name>A0A9Q1KD49_9CARY</name>
<feature type="repeat" description="PPR" evidence="3">
    <location>
        <begin position="326"/>
        <end position="360"/>
    </location>
</feature>
<dbReference type="NCBIfam" id="TIGR00756">
    <property type="entry name" value="PPR"/>
    <property type="match status" value="8"/>
</dbReference>
<protein>
    <recommendedName>
        <fullName evidence="7">Pentatricopeptide repeat-containing protein</fullName>
    </recommendedName>
</protein>
<keyword evidence="2" id="KW-0677">Repeat</keyword>
<dbReference type="AlphaFoldDB" id="A0A9Q1KD49"/>
<feature type="repeat" description="PPR" evidence="3">
    <location>
        <begin position="151"/>
        <end position="185"/>
    </location>
</feature>
<evidence type="ECO:0000256" key="3">
    <source>
        <dbReference type="PROSITE-ProRule" id="PRU00708"/>
    </source>
</evidence>
<feature type="repeat" description="PPR" evidence="3">
    <location>
        <begin position="396"/>
        <end position="430"/>
    </location>
</feature>
<dbReference type="PANTHER" id="PTHR46128:SF206">
    <property type="entry name" value="PENTACOTRIPEPTIDE-REPEAT REGION OF PRORP DOMAIN-CONTAINING PROTEIN"/>
    <property type="match status" value="1"/>
</dbReference>
<dbReference type="InterPro" id="IPR050872">
    <property type="entry name" value="PPR_P_subfamily"/>
</dbReference>
<feature type="region of interest" description="Disordered" evidence="4">
    <location>
        <begin position="560"/>
        <end position="582"/>
    </location>
</feature>
<feature type="repeat" description="PPR" evidence="3">
    <location>
        <begin position="291"/>
        <end position="325"/>
    </location>
</feature>
<reference evidence="5" key="1">
    <citation type="submission" date="2022-04" db="EMBL/GenBank/DDBJ databases">
        <title>Carnegiea gigantea Genome sequencing and assembly v2.</title>
        <authorList>
            <person name="Copetti D."/>
            <person name="Sanderson M.J."/>
            <person name="Burquez A."/>
            <person name="Wojciechowski M.F."/>
        </authorList>
    </citation>
    <scope>NUCLEOTIDE SEQUENCE</scope>
    <source>
        <strain evidence="5">SGP5-SGP5p</strain>
        <tissue evidence="5">Aerial part</tissue>
    </source>
</reference>
<proteinExistence type="inferred from homology"/>
<organism evidence="5 6">
    <name type="scientific">Carnegiea gigantea</name>
    <dbReference type="NCBI Taxonomy" id="171969"/>
    <lineage>
        <taxon>Eukaryota</taxon>
        <taxon>Viridiplantae</taxon>
        <taxon>Streptophyta</taxon>
        <taxon>Embryophyta</taxon>
        <taxon>Tracheophyta</taxon>
        <taxon>Spermatophyta</taxon>
        <taxon>Magnoliopsida</taxon>
        <taxon>eudicotyledons</taxon>
        <taxon>Gunneridae</taxon>
        <taxon>Pentapetalae</taxon>
        <taxon>Caryophyllales</taxon>
        <taxon>Cactineae</taxon>
        <taxon>Cactaceae</taxon>
        <taxon>Cactoideae</taxon>
        <taxon>Echinocereeae</taxon>
        <taxon>Carnegiea</taxon>
    </lineage>
</organism>
<evidence type="ECO:0000256" key="4">
    <source>
        <dbReference type="SAM" id="MobiDB-lite"/>
    </source>
</evidence>
<dbReference type="PROSITE" id="PS51375">
    <property type="entry name" value="PPR"/>
    <property type="match status" value="8"/>
</dbReference>
<gene>
    <name evidence="5" type="ORF">Cgig2_020086</name>
</gene>
<dbReference type="OrthoDB" id="185373at2759"/>
<feature type="region of interest" description="Disordered" evidence="4">
    <location>
        <begin position="501"/>
        <end position="547"/>
    </location>
</feature>
<feature type="repeat" description="PPR" evidence="3">
    <location>
        <begin position="256"/>
        <end position="290"/>
    </location>
</feature>
<dbReference type="SUPFAM" id="SSF81901">
    <property type="entry name" value="HCP-like"/>
    <property type="match status" value="2"/>
</dbReference>
<feature type="repeat" description="PPR" evidence="3">
    <location>
        <begin position="221"/>
        <end position="255"/>
    </location>
</feature>
<evidence type="ECO:0008006" key="7">
    <source>
        <dbReference type="Google" id="ProtNLM"/>
    </source>
</evidence>
<dbReference type="InterPro" id="IPR011990">
    <property type="entry name" value="TPR-like_helical_dom_sf"/>
</dbReference>
<dbReference type="PANTHER" id="PTHR46128">
    <property type="entry name" value="MITOCHONDRIAL GROUP I INTRON SPLICING FACTOR CCM1"/>
    <property type="match status" value="1"/>
</dbReference>
<keyword evidence="6" id="KW-1185">Reference proteome</keyword>
<comment type="similarity">
    <text evidence="1">Belongs to the PPR family. P subfamily.</text>
</comment>
<comment type="caution">
    <text evidence="5">The sequence shown here is derived from an EMBL/GenBank/DDBJ whole genome shotgun (WGS) entry which is preliminary data.</text>
</comment>
<accession>A0A9Q1KD49</accession>
<dbReference type="Pfam" id="PF01535">
    <property type="entry name" value="PPR"/>
    <property type="match status" value="1"/>
</dbReference>
<dbReference type="Gene3D" id="1.25.40.10">
    <property type="entry name" value="Tetratricopeptide repeat domain"/>
    <property type="match status" value="5"/>
</dbReference>
<dbReference type="InterPro" id="IPR002885">
    <property type="entry name" value="PPR_rpt"/>
</dbReference>
<feature type="repeat" description="PPR" evidence="3">
    <location>
        <begin position="361"/>
        <end position="395"/>
    </location>
</feature>
<feature type="repeat" description="PPR" evidence="3">
    <location>
        <begin position="453"/>
        <end position="487"/>
    </location>
</feature>
<dbReference type="EMBL" id="JAKOGI010000149">
    <property type="protein sequence ID" value="KAJ8441941.1"/>
    <property type="molecule type" value="Genomic_DNA"/>
</dbReference>
<evidence type="ECO:0000313" key="5">
    <source>
        <dbReference type="EMBL" id="KAJ8441941.1"/>
    </source>
</evidence>
<evidence type="ECO:0000313" key="6">
    <source>
        <dbReference type="Proteomes" id="UP001153076"/>
    </source>
</evidence>
<evidence type="ECO:0000256" key="2">
    <source>
        <dbReference type="ARBA" id="ARBA00022737"/>
    </source>
</evidence>
<sequence length="582" mass="65954">MVTMKLCRFRHHCKFSSLYFPNLHRNRPFTSQPSPSRIPPAVTPHELQSSILNSQWHFIEHLADSLNPSLISATLLNLRAKPNLVSKFIERIELRRLDLESSCLALVIVSRLPSPKPALELAKRVLKSRVGISSDILSKLDHARKKLSVDSSISFDFMIRGLCQLKKAEEAFKCLKMMKNMGILPKVETCNDMLSLFLRLNSTEMAWVLYAEMFRLKISSNSHTFNIMINVLCKEGKLKSAMEFVGFMEAAGFKPNVVTYNTIINGYCSKGKIEHARNIMGEMKIRGIYPDSYTYGSIIRGLCKEGRLDEAVRFLDKTVESGFVPTAVTYNALIDGYCNKGDLEKAFGFRDEMVKKGIEPNLSTYNMLMHTLFMDGKDATAESLIKEMREKGMKLDDFTYNILINGYCQSGNVKKALELLDEMLANGIQPTKITYTSLIHVRDEMFNIGFNPTRLTYNALIQGLCKNKEGGLAEELLKEMVSRGITPDDSTYISLIEGIGDVEDQTEPNKTMREGMSKPTHDHDGKNNENTSQPNQEYKPISPQMQNRITDDVVTCKAEQSIKKEPVMQQRLEVTNSHIHNK</sequence>
<dbReference type="Proteomes" id="UP001153076">
    <property type="component" value="Unassembled WGS sequence"/>
</dbReference>